<keyword evidence="14" id="KW-1185">Reference proteome</keyword>
<feature type="binding site" evidence="11">
    <location>
        <position position="54"/>
    </location>
    <ligand>
        <name>NADP(+)</name>
        <dbReference type="ChEBI" id="CHEBI:58349"/>
    </ligand>
</feature>
<evidence type="ECO:0000256" key="12">
    <source>
        <dbReference type="RuleBase" id="RU000605"/>
    </source>
</evidence>
<dbReference type="InterPro" id="IPR000453">
    <property type="entry name" value="Chorismate_synth"/>
</dbReference>
<comment type="cofactor">
    <cofactor evidence="11 12">
        <name>FMNH2</name>
        <dbReference type="ChEBI" id="CHEBI:57618"/>
    </cofactor>
    <text evidence="11 12">Reduced FMN (FMNH(2)).</text>
</comment>
<dbReference type="EMBL" id="AQFT01000124">
    <property type="protein sequence ID" value="EMZ22046.1"/>
    <property type="molecule type" value="Genomic_DNA"/>
</dbReference>
<keyword evidence="5 11" id="KW-0285">Flavoprotein</keyword>
<dbReference type="InterPro" id="IPR020541">
    <property type="entry name" value="Chorismate_synthase_CS"/>
</dbReference>
<evidence type="ECO:0000256" key="1">
    <source>
        <dbReference type="ARBA" id="ARBA00005044"/>
    </source>
</evidence>
<dbReference type="HOGENOM" id="CLU_034547_0_0_9"/>
<keyword evidence="7 11" id="KW-0274">FAD</keyword>
<keyword evidence="8 11" id="KW-0521">NADP</keyword>
<proteinExistence type="inferred from homology"/>
<name>N2A1M2_9FIRM</name>
<evidence type="ECO:0000256" key="3">
    <source>
        <dbReference type="ARBA" id="ARBA00013036"/>
    </source>
</evidence>
<organism evidence="13 14">
    <name type="scientific">Eubacterium plexicaudatum ASF492</name>
    <dbReference type="NCBI Taxonomy" id="1235802"/>
    <lineage>
        <taxon>Bacteria</taxon>
        <taxon>Bacillati</taxon>
        <taxon>Bacillota</taxon>
        <taxon>Clostridia</taxon>
        <taxon>Eubacteriales</taxon>
        <taxon>Eubacteriaceae</taxon>
        <taxon>Eubacterium</taxon>
    </lineage>
</organism>
<keyword evidence="4 11" id="KW-0028">Amino-acid biosynthesis</keyword>
<dbReference type="Proteomes" id="UP000012589">
    <property type="component" value="Unassembled WGS sequence"/>
</dbReference>
<dbReference type="GO" id="GO:0008652">
    <property type="term" value="P:amino acid biosynthetic process"/>
    <property type="evidence" value="ECO:0007669"/>
    <property type="project" value="UniProtKB-KW"/>
</dbReference>
<dbReference type="GO" id="GO:0005829">
    <property type="term" value="C:cytosol"/>
    <property type="evidence" value="ECO:0007669"/>
    <property type="project" value="TreeGrafter"/>
</dbReference>
<dbReference type="NCBIfam" id="TIGR00033">
    <property type="entry name" value="aroC"/>
    <property type="match status" value="1"/>
</dbReference>
<feature type="binding site" evidence="11">
    <location>
        <begin position="125"/>
        <end position="127"/>
    </location>
    <ligand>
        <name>FMN</name>
        <dbReference type="ChEBI" id="CHEBI:58210"/>
    </ligand>
</feature>
<feature type="binding site" evidence="11">
    <location>
        <position position="284"/>
    </location>
    <ligand>
        <name>FMN</name>
        <dbReference type="ChEBI" id="CHEBI:58210"/>
    </ligand>
</feature>
<evidence type="ECO:0000256" key="6">
    <source>
        <dbReference type="ARBA" id="ARBA00022643"/>
    </source>
</evidence>
<evidence type="ECO:0000256" key="2">
    <source>
        <dbReference type="ARBA" id="ARBA00008014"/>
    </source>
</evidence>
<feature type="binding site" evidence="11">
    <location>
        <begin position="299"/>
        <end position="303"/>
    </location>
    <ligand>
        <name>FMN</name>
        <dbReference type="ChEBI" id="CHEBI:58210"/>
    </ligand>
</feature>
<evidence type="ECO:0000256" key="8">
    <source>
        <dbReference type="ARBA" id="ARBA00022857"/>
    </source>
</evidence>
<gene>
    <name evidence="11" type="primary">aroC</name>
    <name evidence="13" type="ORF">C823_04133</name>
</gene>
<comment type="subunit">
    <text evidence="11">Homotetramer.</text>
</comment>
<evidence type="ECO:0000313" key="13">
    <source>
        <dbReference type="EMBL" id="EMZ22046.1"/>
    </source>
</evidence>
<dbReference type="NCBIfam" id="NF003793">
    <property type="entry name" value="PRK05382.1"/>
    <property type="match status" value="1"/>
</dbReference>
<dbReference type="eggNOG" id="COG0082">
    <property type="taxonomic scope" value="Bacteria"/>
</dbReference>
<protein>
    <recommendedName>
        <fullName evidence="3 11">Chorismate synthase</fullName>
        <shortName evidence="11">CS</shortName>
        <ecNumber evidence="3 11">4.2.3.5</ecNumber>
    </recommendedName>
    <alternativeName>
        <fullName evidence="11">5-enolpyruvylshikimate-3-phosphate phospholyase</fullName>
    </alternativeName>
</protein>
<dbReference type="GO" id="GO:0004107">
    <property type="term" value="F:chorismate synthase activity"/>
    <property type="evidence" value="ECO:0007669"/>
    <property type="project" value="UniProtKB-UniRule"/>
</dbReference>
<comment type="pathway">
    <text evidence="1 11 12">Metabolic intermediate biosynthesis; chorismate biosynthesis; chorismate from D-erythrose 4-phosphate and phosphoenolpyruvate: step 7/7.</text>
</comment>
<evidence type="ECO:0000256" key="7">
    <source>
        <dbReference type="ARBA" id="ARBA00022827"/>
    </source>
</evidence>
<comment type="catalytic activity">
    <reaction evidence="11 12">
        <text>5-O-(1-carboxyvinyl)-3-phosphoshikimate = chorismate + phosphate</text>
        <dbReference type="Rhea" id="RHEA:21020"/>
        <dbReference type="ChEBI" id="CHEBI:29748"/>
        <dbReference type="ChEBI" id="CHEBI:43474"/>
        <dbReference type="ChEBI" id="CHEBI:57701"/>
        <dbReference type="EC" id="4.2.3.5"/>
    </reaction>
</comment>
<dbReference type="GO" id="GO:0010181">
    <property type="term" value="F:FMN binding"/>
    <property type="evidence" value="ECO:0007669"/>
    <property type="project" value="TreeGrafter"/>
</dbReference>
<evidence type="ECO:0000256" key="11">
    <source>
        <dbReference type="HAMAP-Rule" id="MF_00300"/>
    </source>
</evidence>
<comment type="function">
    <text evidence="11">Catalyzes the anti-1,4-elimination of the C-3 phosphate and the C-6 proR hydrogen from 5-enolpyruvylshikimate-3-phosphate (EPSP) to yield chorismate, which is the branch point compound that serves as the starting substrate for the three terminal pathways of aromatic amino acid biosynthesis. This reaction introduces a second double bond into the aromatic ring system.</text>
</comment>
<comment type="caution">
    <text evidence="13">The sequence shown here is derived from an EMBL/GenBank/DDBJ whole genome shotgun (WGS) entry which is preliminary data.</text>
</comment>
<dbReference type="UniPathway" id="UPA00053">
    <property type="reaction ID" value="UER00090"/>
</dbReference>
<dbReference type="HAMAP" id="MF_00300">
    <property type="entry name" value="Chorismate_synth"/>
    <property type="match status" value="1"/>
</dbReference>
<dbReference type="PIRSF" id="PIRSF001456">
    <property type="entry name" value="Chorismate_synth"/>
    <property type="match status" value="1"/>
</dbReference>
<dbReference type="InterPro" id="IPR035904">
    <property type="entry name" value="Chorismate_synth_AroC_sf"/>
</dbReference>
<evidence type="ECO:0000313" key="14">
    <source>
        <dbReference type="Proteomes" id="UP000012589"/>
    </source>
</evidence>
<dbReference type="OrthoDB" id="9771806at2"/>
<dbReference type="FunFam" id="3.60.150.10:FF:000002">
    <property type="entry name" value="Chorismate synthase"/>
    <property type="match status" value="1"/>
</dbReference>
<sequence length="368" mass="39619">MSGSTFGTIFKITTWGESHGMGVGVVVDGCPAGLALCETDIQNYLNRRKPGQSKFSTPRKEDDTVEIQSGIFEGRTTGTPISMTVYNKNQRSADYSEIASYYRPGHADYTFDRKYGFRDYRGGGRSSARETIGRVAAGAVAAKLLDMLGVHFLTYVKSIGPVAIDPSRFDAAQIEKNPFRMPDADAACEAQNYLNTCMQAQDSSGGVVECIIRGVPAGIGEPVFRKLDGELAKAIFSIGAVKGFEIGDGFEAARAVGSDNNDCFYYDENGRICKKTNHAGGILGGISDGSNIILRAAFKPTPSIGSPQETVSKDGQNITVRVKGRHDPIIVPRAVVVVESMAALTLTDLMLENMHAKVSSISDFYNHP</sequence>
<dbReference type="PANTHER" id="PTHR21085">
    <property type="entry name" value="CHORISMATE SYNTHASE"/>
    <property type="match status" value="1"/>
</dbReference>
<dbReference type="Pfam" id="PF01264">
    <property type="entry name" value="Chorismate_synt"/>
    <property type="match status" value="1"/>
</dbReference>
<dbReference type="STRING" id="1235802.C823_04133"/>
<dbReference type="SUPFAM" id="SSF103263">
    <property type="entry name" value="Chorismate synthase, AroC"/>
    <property type="match status" value="1"/>
</dbReference>
<dbReference type="EC" id="4.2.3.5" evidence="3 11"/>
<reference evidence="13 14" key="1">
    <citation type="journal article" date="2014" name="Genome Announc.">
        <title>Draft genome sequences of the altered schaedler flora, a defined bacterial community from gnotobiotic mice.</title>
        <authorList>
            <person name="Wannemuehler M.J."/>
            <person name="Overstreet A.M."/>
            <person name="Ward D.V."/>
            <person name="Phillips G.J."/>
        </authorList>
    </citation>
    <scope>NUCLEOTIDE SEQUENCE [LARGE SCALE GENOMIC DNA]</scope>
    <source>
        <strain evidence="13 14">ASF492</strain>
    </source>
</reference>
<keyword evidence="9 11" id="KW-0057">Aromatic amino acid biosynthesis</keyword>
<comment type="similarity">
    <text evidence="2 11 12">Belongs to the chorismate synthase family.</text>
</comment>
<keyword evidence="6 11" id="KW-0288">FMN</keyword>
<feature type="binding site" evidence="11">
    <location>
        <position position="325"/>
    </location>
    <ligand>
        <name>FMN</name>
        <dbReference type="ChEBI" id="CHEBI:58210"/>
    </ligand>
</feature>
<evidence type="ECO:0000256" key="10">
    <source>
        <dbReference type="ARBA" id="ARBA00023239"/>
    </source>
</evidence>
<dbReference type="GO" id="GO:0009073">
    <property type="term" value="P:aromatic amino acid family biosynthetic process"/>
    <property type="evidence" value="ECO:0007669"/>
    <property type="project" value="UniProtKB-KW"/>
</dbReference>
<evidence type="ECO:0000256" key="5">
    <source>
        <dbReference type="ARBA" id="ARBA00022630"/>
    </source>
</evidence>
<evidence type="ECO:0000256" key="9">
    <source>
        <dbReference type="ARBA" id="ARBA00023141"/>
    </source>
</evidence>
<dbReference type="GO" id="GO:0009423">
    <property type="term" value="P:chorismate biosynthetic process"/>
    <property type="evidence" value="ECO:0007669"/>
    <property type="project" value="UniProtKB-UniRule"/>
</dbReference>
<dbReference type="PROSITE" id="PS00787">
    <property type="entry name" value="CHORISMATE_SYNTHASE_1"/>
    <property type="match status" value="1"/>
</dbReference>
<dbReference type="Gene3D" id="3.60.150.10">
    <property type="entry name" value="Chorismate synthase AroC"/>
    <property type="match status" value="1"/>
</dbReference>
<keyword evidence="10 11" id="KW-0456">Lyase</keyword>
<dbReference type="CDD" id="cd07304">
    <property type="entry name" value="Chorismate_synthase"/>
    <property type="match status" value="1"/>
</dbReference>
<dbReference type="AlphaFoldDB" id="N2A1M2"/>
<dbReference type="PANTHER" id="PTHR21085:SF0">
    <property type="entry name" value="CHORISMATE SYNTHASE"/>
    <property type="match status" value="1"/>
</dbReference>
<feature type="binding site" evidence="11">
    <location>
        <position position="48"/>
    </location>
    <ligand>
        <name>NADP(+)</name>
        <dbReference type="ChEBI" id="CHEBI:58349"/>
    </ligand>
</feature>
<dbReference type="PATRIC" id="fig|1235802.3.peg.4392"/>
<evidence type="ECO:0000256" key="4">
    <source>
        <dbReference type="ARBA" id="ARBA00022605"/>
    </source>
</evidence>
<accession>N2A1M2</accession>
<dbReference type="PROSITE" id="PS00788">
    <property type="entry name" value="CHORISMATE_SYNTHASE_2"/>
    <property type="match status" value="1"/>
</dbReference>
<comment type="caution">
    <text evidence="11">Lacks conserved residue(s) required for the propagation of feature annotation.</text>
</comment>